<dbReference type="CDD" id="cd07557">
    <property type="entry name" value="trimeric_dUTPase"/>
    <property type="match status" value="1"/>
</dbReference>
<reference evidence="3" key="1">
    <citation type="journal article" date="2014" name="Int. J. Syst. Evol. Microbiol.">
        <title>Complete genome sequence of Corynebacterium casei LMG S-19264T (=DSM 44701T), isolated from a smear-ripened cheese.</title>
        <authorList>
            <consortium name="US DOE Joint Genome Institute (JGI-PGF)"/>
            <person name="Walter F."/>
            <person name="Albersmeier A."/>
            <person name="Kalinowski J."/>
            <person name="Ruckert C."/>
        </authorList>
    </citation>
    <scope>NUCLEOTIDE SEQUENCE</scope>
    <source>
        <strain evidence="3">CCM 7897</strain>
    </source>
</reference>
<protein>
    <submittedName>
        <fullName evidence="3">dCTP deaminase</fullName>
    </submittedName>
</protein>
<dbReference type="GO" id="GO:0006229">
    <property type="term" value="P:dUTP biosynthetic process"/>
    <property type="evidence" value="ECO:0007669"/>
    <property type="project" value="InterPro"/>
</dbReference>
<evidence type="ECO:0000313" key="4">
    <source>
        <dbReference type="Proteomes" id="UP000606044"/>
    </source>
</evidence>
<dbReference type="Pfam" id="PF22769">
    <property type="entry name" value="DCD"/>
    <property type="match status" value="1"/>
</dbReference>
<dbReference type="PANTHER" id="PTHR42680">
    <property type="entry name" value="DCTP DEAMINASE"/>
    <property type="match status" value="1"/>
</dbReference>
<keyword evidence="4" id="KW-1185">Reference proteome</keyword>
<evidence type="ECO:0000313" key="3">
    <source>
        <dbReference type="EMBL" id="GGF82244.1"/>
    </source>
</evidence>
<organism evidence="3 4">
    <name type="scientific">Azorhizobium oxalatiphilum</name>
    <dbReference type="NCBI Taxonomy" id="980631"/>
    <lineage>
        <taxon>Bacteria</taxon>
        <taxon>Pseudomonadati</taxon>
        <taxon>Pseudomonadota</taxon>
        <taxon>Alphaproteobacteria</taxon>
        <taxon>Hyphomicrobiales</taxon>
        <taxon>Xanthobacteraceae</taxon>
        <taxon>Azorhizobium</taxon>
    </lineage>
</organism>
<dbReference type="InterPro" id="IPR011962">
    <property type="entry name" value="dCTP_deaminase"/>
</dbReference>
<gene>
    <name evidence="3" type="ORF">GCM10007301_47920</name>
</gene>
<dbReference type="InterPro" id="IPR036157">
    <property type="entry name" value="dUTPase-like_sf"/>
</dbReference>
<dbReference type="PANTHER" id="PTHR42680:SF3">
    <property type="entry name" value="DCTP DEAMINASE"/>
    <property type="match status" value="1"/>
</dbReference>
<accession>A0A917FHR5</accession>
<dbReference type="Proteomes" id="UP000606044">
    <property type="component" value="Unassembled WGS sequence"/>
</dbReference>
<dbReference type="GO" id="GO:0015949">
    <property type="term" value="P:nucleobase-containing small molecule interconversion"/>
    <property type="evidence" value="ECO:0007669"/>
    <property type="project" value="TreeGrafter"/>
</dbReference>
<keyword evidence="2" id="KW-0546">Nucleotide metabolism</keyword>
<evidence type="ECO:0000256" key="2">
    <source>
        <dbReference type="ARBA" id="ARBA00023080"/>
    </source>
</evidence>
<name>A0A917FHR5_9HYPH</name>
<reference evidence="3" key="2">
    <citation type="submission" date="2020-09" db="EMBL/GenBank/DDBJ databases">
        <authorList>
            <person name="Sun Q."/>
            <person name="Sedlacek I."/>
        </authorList>
    </citation>
    <scope>NUCLEOTIDE SEQUENCE</scope>
    <source>
        <strain evidence="3">CCM 7897</strain>
    </source>
</reference>
<dbReference type="AlphaFoldDB" id="A0A917FHR5"/>
<sequence>MILTDREISIAIKRGQITIDPPPDEKAFSSTSVDLTLGETIVEFDVNPGYLNGAIDPTHPDFDFNTALSQISEKKTISSKGYELEPGKLILAWTVEEVRLPIDSRVAARVEGKSSLARLGLCVHLTAPTIHAGFQGYIQLEVINHGPRKILLKPSMRVCQLIFETTLGTPEKGYSGKFLGQTS</sequence>
<comment type="caution">
    <text evidence="3">The sequence shown here is derived from an EMBL/GenBank/DDBJ whole genome shotgun (WGS) entry which is preliminary data.</text>
</comment>
<evidence type="ECO:0000256" key="1">
    <source>
        <dbReference type="ARBA" id="ARBA00022801"/>
    </source>
</evidence>
<dbReference type="GO" id="GO:0008829">
    <property type="term" value="F:dCTP deaminase activity"/>
    <property type="evidence" value="ECO:0007669"/>
    <property type="project" value="InterPro"/>
</dbReference>
<dbReference type="EMBL" id="BMCT01000009">
    <property type="protein sequence ID" value="GGF82244.1"/>
    <property type="molecule type" value="Genomic_DNA"/>
</dbReference>
<dbReference type="Gene3D" id="2.70.40.10">
    <property type="match status" value="1"/>
</dbReference>
<proteinExistence type="predicted"/>
<keyword evidence="1" id="KW-0378">Hydrolase</keyword>
<dbReference type="InterPro" id="IPR033704">
    <property type="entry name" value="dUTPase_trimeric"/>
</dbReference>
<dbReference type="NCBIfam" id="TIGR02274">
    <property type="entry name" value="dCTP_deam"/>
    <property type="match status" value="1"/>
</dbReference>
<dbReference type="SUPFAM" id="SSF51283">
    <property type="entry name" value="dUTPase-like"/>
    <property type="match status" value="1"/>
</dbReference>
<dbReference type="RefSeq" id="WP_188583408.1">
    <property type="nucleotide sequence ID" value="NZ_BMCT01000009.1"/>
</dbReference>